<keyword evidence="1" id="KW-0812">Transmembrane</keyword>
<dbReference type="EMBL" id="BJLB01000001">
    <property type="protein sequence ID" value="GEA38549.1"/>
    <property type="molecule type" value="Genomic_DNA"/>
</dbReference>
<dbReference type="RefSeq" id="WP_155418881.1">
    <property type="nucleotide sequence ID" value="NZ_AP031445.1"/>
</dbReference>
<accession>A0A829W1X3</accession>
<evidence type="ECO:0000313" key="3">
    <source>
        <dbReference type="EMBL" id="NSJ42601.1"/>
    </source>
</evidence>
<evidence type="ECO:0000313" key="5">
    <source>
        <dbReference type="Proteomes" id="UP000315200"/>
    </source>
</evidence>
<keyword evidence="1" id="KW-0472">Membrane</keyword>
<dbReference type="Proteomes" id="UP000315200">
    <property type="component" value="Unassembled WGS sequence"/>
</dbReference>
<dbReference type="EMBL" id="CP050964">
    <property type="protein sequence ID" value="QIX93117.1"/>
    <property type="molecule type" value="Genomic_DNA"/>
</dbReference>
<evidence type="ECO:0008006" key="8">
    <source>
        <dbReference type="Google" id="ProtNLM"/>
    </source>
</evidence>
<reference evidence="3" key="4">
    <citation type="submission" date="2020-02" db="EMBL/GenBank/DDBJ databases">
        <authorList>
            <person name="Littmann E."/>
            <person name="Sorbara M."/>
        </authorList>
    </citation>
    <scope>NUCLEOTIDE SEQUENCE</scope>
    <source>
        <strain evidence="3">MSK.2.26</strain>
    </source>
</reference>
<evidence type="ECO:0000313" key="2">
    <source>
        <dbReference type="EMBL" id="GEA38549.1"/>
    </source>
</evidence>
<sequence>METGEKEKELGIDVLRVYMVFYIKSHGNLCAGFLFAVLWSFGWFGRFSRRNN</sequence>
<dbReference type="AlphaFoldDB" id="A0A829W1X3"/>
<dbReference type="GeneID" id="57964002"/>
<dbReference type="EMBL" id="JAAISW010000002">
    <property type="protein sequence ID" value="NSJ42601.1"/>
    <property type="molecule type" value="Genomic_DNA"/>
</dbReference>
<protein>
    <recommendedName>
        <fullName evidence="8">Transmembrane protein</fullName>
    </recommendedName>
</protein>
<reference evidence="4 6" key="2">
    <citation type="submission" date="2019-11" db="EMBL/GenBank/DDBJ databases">
        <title>FDA dAtabase for Regulatory Grade micrObial Sequences (FDA-ARGOS): Supporting development and validation of Infectious Disease Dx tests.</title>
        <authorList>
            <person name="Turner S."/>
            <person name="Byrd R."/>
            <person name="Tallon L."/>
            <person name="Sadzewicz L."/>
            <person name="Vavikolanu K."/>
            <person name="Mehta A."/>
            <person name="Aluvathingal J."/>
            <person name="Nadendla S."/>
            <person name="Myers T."/>
            <person name="Yan Y."/>
            <person name="Sichtig H."/>
        </authorList>
    </citation>
    <scope>NUCLEOTIDE SEQUENCE [LARGE SCALE GENOMIC DNA]</scope>
    <source>
        <strain evidence="4 6">FDAARGOS_739</strain>
    </source>
</reference>
<keyword evidence="1" id="KW-1133">Transmembrane helix</keyword>
<organism evidence="2 5">
    <name type="scientific">Enterocloster clostridioformis</name>
    <dbReference type="NCBI Taxonomy" id="1531"/>
    <lineage>
        <taxon>Bacteria</taxon>
        <taxon>Bacillati</taxon>
        <taxon>Bacillota</taxon>
        <taxon>Clostridia</taxon>
        <taxon>Lachnospirales</taxon>
        <taxon>Lachnospiraceae</taxon>
        <taxon>Enterocloster</taxon>
    </lineage>
</organism>
<evidence type="ECO:0000313" key="7">
    <source>
        <dbReference type="Proteomes" id="UP000719916"/>
    </source>
</evidence>
<reference evidence="3 7" key="3">
    <citation type="journal article" date="2020" name="Cell Host Microbe">
        <title>Functional and Genomic Variation between Human-Derived Isolates of Lachnospiraceae Reveals Inter- and Intra-Species Diversity.</title>
        <authorList>
            <person name="Sorbara M.T."/>
            <person name="Littmann E.R."/>
            <person name="Fontana E."/>
            <person name="Moody T.U."/>
            <person name="Kohout C.E."/>
            <person name="Gjonbalaj M."/>
            <person name="Eaton V."/>
            <person name="Seok R."/>
            <person name="Leiner I.M."/>
            <person name="Pamer E.G."/>
        </authorList>
    </citation>
    <scope>NUCLEOTIDE SEQUENCE [LARGE SCALE GENOMIC DNA]</scope>
    <source>
        <strain evidence="3 7">MSK.2.26</strain>
    </source>
</reference>
<reference evidence="2 5" key="1">
    <citation type="submission" date="2019-06" db="EMBL/GenBank/DDBJ databases">
        <title>Draft genome sequence of [Clostridium] clostridioforme NBRC 113352.</title>
        <authorList>
            <person name="Miura T."/>
            <person name="Furukawa M."/>
            <person name="Shimamura M."/>
            <person name="Ohyama Y."/>
            <person name="Yamazoe A."/>
            <person name="Kawasaki H."/>
        </authorList>
    </citation>
    <scope>NUCLEOTIDE SEQUENCE [LARGE SCALE GENOMIC DNA]</scope>
    <source>
        <strain evidence="2 5">NBRC 113352</strain>
    </source>
</reference>
<name>A0A829W1X3_9FIRM</name>
<evidence type="ECO:0000313" key="4">
    <source>
        <dbReference type="EMBL" id="QIX93117.1"/>
    </source>
</evidence>
<dbReference type="Proteomes" id="UP000719916">
    <property type="component" value="Unassembled WGS sequence"/>
</dbReference>
<feature type="transmembrane region" description="Helical" evidence="1">
    <location>
        <begin position="25"/>
        <end position="44"/>
    </location>
</feature>
<gene>
    <name evidence="2" type="ORF">Ccl03g_42620</name>
    <name evidence="4" type="ORF">FOC47_22700</name>
    <name evidence="3" type="ORF">G5B26_03195</name>
</gene>
<proteinExistence type="predicted"/>
<evidence type="ECO:0000256" key="1">
    <source>
        <dbReference type="SAM" id="Phobius"/>
    </source>
</evidence>
<evidence type="ECO:0000313" key="6">
    <source>
        <dbReference type="Proteomes" id="UP000501069"/>
    </source>
</evidence>
<dbReference type="Proteomes" id="UP000501069">
    <property type="component" value="Chromosome"/>
</dbReference>